<feature type="region of interest" description="Disordered" evidence="1">
    <location>
        <begin position="1"/>
        <end position="29"/>
    </location>
</feature>
<accession>A0A2Z6DWL0</accession>
<evidence type="ECO:0000313" key="2">
    <source>
        <dbReference type="EMBL" id="BBD76718.1"/>
    </source>
</evidence>
<keyword evidence="3" id="KW-1185">Reference proteome</keyword>
<dbReference type="OrthoDB" id="14556at2"/>
<feature type="compositionally biased region" description="Polar residues" evidence="1">
    <location>
        <begin position="1"/>
        <end position="11"/>
    </location>
</feature>
<name>A0A2Z6DWL0_HYDTE</name>
<dbReference type="RefSeq" id="WP_119334535.1">
    <property type="nucleotide sequence ID" value="NZ_AP018558.1"/>
</dbReference>
<reference evidence="2 3" key="1">
    <citation type="submission" date="2018-04" db="EMBL/GenBank/DDBJ databases">
        <title>Complete genome sequence of Hydrogenophilus thermoluteolus TH-1.</title>
        <authorList>
            <person name="Arai H."/>
        </authorList>
    </citation>
    <scope>NUCLEOTIDE SEQUENCE [LARGE SCALE GENOMIC DNA]</scope>
    <source>
        <strain evidence="2 3">TH-1</strain>
    </source>
</reference>
<evidence type="ECO:0000256" key="1">
    <source>
        <dbReference type="SAM" id="MobiDB-lite"/>
    </source>
</evidence>
<dbReference type="KEGG" id="htl:HPTL_0450"/>
<organism evidence="2 3">
    <name type="scientific">Hydrogenophilus thermoluteolus</name>
    <name type="common">Pseudomonas hydrogenothermophila</name>
    <dbReference type="NCBI Taxonomy" id="297"/>
    <lineage>
        <taxon>Bacteria</taxon>
        <taxon>Pseudomonadati</taxon>
        <taxon>Pseudomonadota</taxon>
        <taxon>Hydrogenophilia</taxon>
        <taxon>Hydrogenophilales</taxon>
        <taxon>Hydrogenophilaceae</taxon>
        <taxon>Hydrogenophilus</taxon>
    </lineage>
</organism>
<dbReference type="CDD" id="cd05403">
    <property type="entry name" value="NT_KNTase_like"/>
    <property type="match status" value="1"/>
</dbReference>
<protein>
    <recommendedName>
        <fullName evidence="4">Nucleotidyltransferase domain-containing protein</fullName>
    </recommendedName>
</protein>
<evidence type="ECO:0000313" key="3">
    <source>
        <dbReference type="Proteomes" id="UP000262004"/>
    </source>
</evidence>
<dbReference type="Proteomes" id="UP000262004">
    <property type="component" value="Chromosome"/>
</dbReference>
<dbReference type="Gene3D" id="3.30.460.10">
    <property type="entry name" value="Beta Polymerase, domain 2"/>
    <property type="match status" value="1"/>
</dbReference>
<dbReference type="EMBL" id="AP018558">
    <property type="protein sequence ID" value="BBD76718.1"/>
    <property type="molecule type" value="Genomic_DNA"/>
</dbReference>
<dbReference type="SUPFAM" id="SSF81301">
    <property type="entry name" value="Nucleotidyltransferase"/>
    <property type="match status" value="1"/>
</dbReference>
<evidence type="ECO:0008006" key="4">
    <source>
        <dbReference type="Google" id="ProtNLM"/>
    </source>
</evidence>
<proteinExistence type="predicted"/>
<gene>
    <name evidence="2" type="ORF">HPTL_0450</name>
</gene>
<sequence>MTFAQTTQSSARDGALRAHPAKQDLPRLSPAERRAILTAAAQLLPPASRVILFGSRTDPGRRGGDIDLCLHVPVRLSHSERVALANRFWARLAAILDEQKIDIVIVTPETPSSPILRRIAEEGIELCRL</sequence>
<dbReference type="AlphaFoldDB" id="A0A2Z6DWL0"/>
<dbReference type="InterPro" id="IPR043519">
    <property type="entry name" value="NT_sf"/>
</dbReference>